<keyword evidence="2" id="KW-1185">Reference proteome</keyword>
<dbReference type="Proteomes" id="UP001500928">
    <property type="component" value="Unassembled WGS sequence"/>
</dbReference>
<dbReference type="EMBL" id="BAABHO010000078">
    <property type="protein sequence ID" value="GAA4811920.1"/>
    <property type="molecule type" value="Genomic_DNA"/>
</dbReference>
<dbReference type="Pfam" id="PF06013">
    <property type="entry name" value="WXG100"/>
    <property type="match status" value="1"/>
</dbReference>
<name>A0ABP9CPA2_9PSEU</name>
<reference evidence="2" key="1">
    <citation type="journal article" date="2019" name="Int. J. Syst. Evol. Microbiol.">
        <title>The Global Catalogue of Microorganisms (GCM) 10K type strain sequencing project: providing services to taxonomists for standard genome sequencing and annotation.</title>
        <authorList>
            <consortium name="The Broad Institute Genomics Platform"/>
            <consortium name="The Broad Institute Genome Sequencing Center for Infectious Disease"/>
            <person name="Wu L."/>
            <person name="Ma J."/>
        </authorList>
    </citation>
    <scope>NUCLEOTIDE SEQUENCE [LARGE SCALE GENOMIC DNA]</scope>
    <source>
        <strain evidence="2">JCM 17979</strain>
    </source>
</reference>
<dbReference type="Gene3D" id="1.10.287.1060">
    <property type="entry name" value="ESAT-6-like"/>
    <property type="match status" value="1"/>
</dbReference>
<evidence type="ECO:0000313" key="1">
    <source>
        <dbReference type="EMBL" id="GAA4811920.1"/>
    </source>
</evidence>
<accession>A0ABP9CPA2</accession>
<evidence type="ECO:0008006" key="3">
    <source>
        <dbReference type="Google" id="ProtNLM"/>
    </source>
</evidence>
<gene>
    <name evidence="1" type="ORF">GCM10023200_57120</name>
</gene>
<dbReference type="InterPro" id="IPR036689">
    <property type="entry name" value="ESAT-6-like_sf"/>
</dbReference>
<evidence type="ECO:0000313" key="2">
    <source>
        <dbReference type="Proteomes" id="UP001500928"/>
    </source>
</evidence>
<organism evidence="1 2">
    <name type="scientific">Actinomycetospora chlora</name>
    <dbReference type="NCBI Taxonomy" id="663608"/>
    <lineage>
        <taxon>Bacteria</taxon>
        <taxon>Bacillati</taxon>
        <taxon>Actinomycetota</taxon>
        <taxon>Actinomycetes</taxon>
        <taxon>Pseudonocardiales</taxon>
        <taxon>Pseudonocardiaceae</taxon>
        <taxon>Actinomycetospora</taxon>
    </lineage>
</organism>
<dbReference type="NCBIfam" id="TIGR03930">
    <property type="entry name" value="WXG100_ESAT6"/>
    <property type="match status" value="1"/>
</dbReference>
<sequence length="146" mass="15697">MSRNGHHAPRPVVMLVGVSEPRTGLRHREGMRMTGGRFSTDTATMQSVAQQISTIHTTMEADLARLRQQLSTLAGQEWQGAAATAFGTTMATWDRDAMRMNQALDAIASKVNRSAGLLESDQDRGARAFHGVDTGTGQAGGLGRFL</sequence>
<dbReference type="InterPro" id="IPR010310">
    <property type="entry name" value="T7SS_ESAT-6-like"/>
</dbReference>
<dbReference type="SUPFAM" id="SSF140453">
    <property type="entry name" value="EsxAB dimer-like"/>
    <property type="match status" value="1"/>
</dbReference>
<comment type="caution">
    <text evidence="1">The sequence shown here is derived from an EMBL/GenBank/DDBJ whole genome shotgun (WGS) entry which is preliminary data.</text>
</comment>
<protein>
    <recommendedName>
        <fullName evidence="3">WXG100 family type VII secretion target</fullName>
    </recommendedName>
</protein>
<proteinExistence type="predicted"/>